<dbReference type="CDD" id="cd00180">
    <property type="entry name" value="PKc"/>
    <property type="match status" value="1"/>
</dbReference>
<feature type="domain" description="Protein kinase" evidence="1">
    <location>
        <begin position="195"/>
        <end position="489"/>
    </location>
</feature>
<protein>
    <recommendedName>
        <fullName evidence="1">Protein kinase domain-containing protein</fullName>
    </recommendedName>
</protein>
<keyword evidence="3" id="KW-1185">Reference proteome</keyword>
<dbReference type="PANTHER" id="PTHR44167:SF24">
    <property type="entry name" value="SERINE_THREONINE-PROTEIN KINASE CHK2"/>
    <property type="match status" value="1"/>
</dbReference>
<evidence type="ECO:0000313" key="2">
    <source>
        <dbReference type="EMBL" id="KAK2613021.1"/>
    </source>
</evidence>
<name>A0AAJ0G3Q4_9HYPO</name>
<reference evidence="2" key="1">
    <citation type="submission" date="2023-06" db="EMBL/GenBank/DDBJ databases">
        <title>Conoideocrella luteorostrata (Hypocreales: Clavicipitaceae), a potential biocontrol fungus for elongate hemlock scale in United States Christmas tree production areas.</title>
        <authorList>
            <person name="Barrett H."/>
            <person name="Lovett B."/>
            <person name="Macias A.M."/>
            <person name="Stajich J.E."/>
            <person name="Kasson M.T."/>
        </authorList>
    </citation>
    <scope>NUCLEOTIDE SEQUENCE</scope>
    <source>
        <strain evidence="2">ARSEF 14590</strain>
    </source>
</reference>
<dbReference type="Pfam" id="PF00069">
    <property type="entry name" value="Pkinase"/>
    <property type="match status" value="1"/>
</dbReference>
<proteinExistence type="predicted"/>
<dbReference type="Proteomes" id="UP001251528">
    <property type="component" value="Unassembled WGS sequence"/>
</dbReference>
<dbReference type="GO" id="GO:0044773">
    <property type="term" value="P:mitotic DNA damage checkpoint signaling"/>
    <property type="evidence" value="ECO:0007669"/>
    <property type="project" value="TreeGrafter"/>
</dbReference>
<dbReference type="PROSITE" id="PS50011">
    <property type="entry name" value="PROTEIN_KINASE_DOM"/>
    <property type="match status" value="1"/>
</dbReference>
<comment type="caution">
    <text evidence="2">The sequence shown here is derived from an EMBL/GenBank/DDBJ whole genome shotgun (WGS) entry which is preliminary data.</text>
</comment>
<evidence type="ECO:0000259" key="1">
    <source>
        <dbReference type="PROSITE" id="PS50011"/>
    </source>
</evidence>
<dbReference type="SMART" id="SM00220">
    <property type="entry name" value="S_TKc"/>
    <property type="match status" value="1"/>
</dbReference>
<dbReference type="SUPFAM" id="SSF56112">
    <property type="entry name" value="Protein kinase-like (PK-like)"/>
    <property type="match status" value="1"/>
</dbReference>
<evidence type="ECO:0000313" key="3">
    <source>
        <dbReference type="Proteomes" id="UP001251528"/>
    </source>
</evidence>
<sequence>MDASPETTAPSIAALLVACLDVCTRLEARVSRQNSSPLNNLVQSQVIRCVEGPRELLQSLNRGEFHILDTHQLDVTTLWERLIDVSRLISETLDLVNFGSSVDRPCQWEALDTIYAHQNILSRTKSSYYCSSVRAFRIAEDLMMSVSSFSRTTDAELVECLSTSNPLEFVHRATAQFFPRYVHLYNNRGDCPYISEATADQYQGGFGIVRKVTHNLLGHIFAEKTLRKVFSDADRNEIKQEVGVLQVCHHQNIVQFVDAYEIESEPNVIYIVMRPWAPFTLDEFLHCSDGTRQSRCPWFGFGCDKSDHIIIRMMSELADAVAYLHHLSIKHKDIKPDNILLQHPGTNNVTPILTDVGRSKVFSEEASTDFSKQGSYQFQAPEQLDSLSSTLKVDVWQLGCCFALLLAAAAGGTSAVTTMWHSVQDTGRGASCNIAREHVAFMRSFDEICSSRCVSPKWQQAYTLVTRMLDLDVHHRVCIETVLDCLQSIESEPCPSFETSNENI</sequence>
<dbReference type="GO" id="GO:0005524">
    <property type="term" value="F:ATP binding"/>
    <property type="evidence" value="ECO:0007669"/>
    <property type="project" value="InterPro"/>
</dbReference>
<dbReference type="Gene3D" id="3.30.200.20">
    <property type="entry name" value="Phosphorylase Kinase, domain 1"/>
    <property type="match status" value="1"/>
</dbReference>
<organism evidence="2 3">
    <name type="scientific">Conoideocrella luteorostrata</name>
    <dbReference type="NCBI Taxonomy" id="1105319"/>
    <lineage>
        <taxon>Eukaryota</taxon>
        <taxon>Fungi</taxon>
        <taxon>Dikarya</taxon>
        <taxon>Ascomycota</taxon>
        <taxon>Pezizomycotina</taxon>
        <taxon>Sordariomycetes</taxon>
        <taxon>Hypocreomycetidae</taxon>
        <taxon>Hypocreales</taxon>
        <taxon>Clavicipitaceae</taxon>
        <taxon>Conoideocrella</taxon>
    </lineage>
</organism>
<dbReference type="InterPro" id="IPR011009">
    <property type="entry name" value="Kinase-like_dom_sf"/>
</dbReference>
<dbReference type="InterPro" id="IPR008271">
    <property type="entry name" value="Ser/Thr_kinase_AS"/>
</dbReference>
<dbReference type="Gene3D" id="1.10.510.10">
    <property type="entry name" value="Transferase(Phosphotransferase) domain 1"/>
    <property type="match status" value="1"/>
</dbReference>
<dbReference type="PROSITE" id="PS00108">
    <property type="entry name" value="PROTEIN_KINASE_ST"/>
    <property type="match status" value="1"/>
</dbReference>
<accession>A0AAJ0G3Q4</accession>
<dbReference type="EMBL" id="JASWJB010000009">
    <property type="protein sequence ID" value="KAK2613021.1"/>
    <property type="molecule type" value="Genomic_DNA"/>
</dbReference>
<dbReference type="PANTHER" id="PTHR44167">
    <property type="entry name" value="OVARIAN-SPECIFIC SERINE/THREONINE-PROTEIN KINASE LOK-RELATED"/>
    <property type="match status" value="1"/>
</dbReference>
<gene>
    <name evidence="2" type="ORF">QQS21_000950</name>
</gene>
<dbReference type="InterPro" id="IPR000719">
    <property type="entry name" value="Prot_kinase_dom"/>
</dbReference>
<dbReference type="GO" id="GO:0004674">
    <property type="term" value="F:protein serine/threonine kinase activity"/>
    <property type="evidence" value="ECO:0007669"/>
    <property type="project" value="TreeGrafter"/>
</dbReference>
<dbReference type="GO" id="GO:0005634">
    <property type="term" value="C:nucleus"/>
    <property type="evidence" value="ECO:0007669"/>
    <property type="project" value="TreeGrafter"/>
</dbReference>
<dbReference type="AlphaFoldDB" id="A0AAJ0G3Q4"/>